<feature type="domain" description="HTH araC/xylS-type" evidence="4">
    <location>
        <begin position="54"/>
        <end position="152"/>
    </location>
</feature>
<dbReference type="EMBL" id="JACHIO010000005">
    <property type="protein sequence ID" value="MBB5063036.1"/>
    <property type="molecule type" value="Genomic_DNA"/>
</dbReference>
<keyword evidence="1" id="KW-0805">Transcription regulation</keyword>
<dbReference type="InterPro" id="IPR050204">
    <property type="entry name" value="AraC_XylS_family_regulators"/>
</dbReference>
<dbReference type="GO" id="GO:0043565">
    <property type="term" value="F:sequence-specific DNA binding"/>
    <property type="evidence" value="ECO:0007669"/>
    <property type="project" value="InterPro"/>
</dbReference>
<organism evidence="5 6">
    <name type="scientific">Granulicella mallensis</name>
    <dbReference type="NCBI Taxonomy" id="940614"/>
    <lineage>
        <taxon>Bacteria</taxon>
        <taxon>Pseudomonadati</taxon>
        <taxon>Acidobacteriota</taxon>
        <taxon>Terriglobia</taxon>
        <taxon>Terriglobales</taxon>
        <taxon>Acidobacteriaceae</taxon>
        <taxon>Granulicella</taxon>
    </lineage>
</organism>
<dbReference type="Proteomes" id="UP000584867">
    <property type="component" value="Unassembled WGS sequence"/>
</dbReference>
<evidence type="ECO:0000256" key="1">
    <source>
        <dbReference type="ARBA" id="ARBA00023015"/>
    </source>
</evidence>
<dbReference type="Gene3D" id="1.10.10.60">
    <property type="entry name" value="Homeodomain-like"/>
    <property type="match status" value="2"/>
</dbReference>
<name>A0A7W7ZN55_9BACT</name>
<protein>
    <submittedName>
        <fullName evidence="5">AraC-like DNA-binding protein</fullName>
    </submittedName>
</protein>
<dbReference type="PANTHER" id="PTHR46796">
    <property type="entry name" value="HTH-TYPE TRANSCRIPTIONAL ACTIVATOR RHAS-RELATED"/>
    <property type="match status" value="1"/>
</dbReference>
<dbReference type="PROSITE" id="PS01124">
    <property type="entry name" value="HTH_ARAC_FAMILY_2"/>
    <property type="match status" value="1"/>
</dbReference>
<evidence type="ECO:0000256" key="3">
    <source>
        <dbReference type="ARBA" id="ARBA00023163"/>
    </source>
</evidence>
<sequence>MLINIDSFGSPAGPTFVDGISLALASRLFALNSKGIQSPLVDTQPKALTKWRLNRSIDYIEANLLRPIYLIELSNAVGLSRMHFASQFRAATGYAPNRYILRRKIAHAQTLLRDPRMPIVDIALLLGFRTQAHFTVVFKGIVGHPPAYWRKHCC</sequence>
<dbReference type="Pfam" id="PF12833">
    <property type="entry name" value="HTH_18"/>
    <property type="match status" value="1"/>
</dbReference>
<dbReference type="GO" id="GO:0003700">
    <property type="term" value="F:DNA-binding transcription factor activity"/>
    <property type="evidence" value="ECO:0007669"/>
    <property type="project" value="InterPro"/>
</dbReference>
<keyword evidence="2 5" id="KW-0238">DNA-binding</keyword>
<dbReference type="AlphaFoldDB" id="A0A7W7ZN55"/>
<dbReference type="PANTHER" id="PTHR46796:SF14">
    <property type="entry name" value="TRANSCRIPTIONAL REGULATORY PROTEIN"/>
    <property type="match status" value="1"/>
</dbReference>
<dbReference type="RefSeq" id="WP_184253907.1">
    <property type="nucleotide sequence ID" value="NZ_JACHIO010000005.1"/>
</dbReference>
<dbReference type="InterPro" id="IPR009057">
    <property type="entry name" value="Homeodomain-like_sf"/>
</dbReference>
<comment type="caution">
    <text evidence="5">The sequence shown here is derived from an EMBL/GenBank/DDBJ whole genome shotgun (WGS) entry which is preliminary data.</text>
</comment>
<gene>
    <name evidence="5" type="ORF">HDF15_001376</name>
</gene>
<dbReference type="InterPro" id="IPR018060">
    <property type="entry name" value="HTH_AraC"/>
</dbReference>
<reference evidence="5 6" key="1">
    <citation type="submission" date="2020-08" db="EMBL/GenBank/DDBJ databases">
        <title>Genomic Encyclopedia of Type Strains, Phase IV (KMG-V): Genome sequencing to study the core and pangenomes of soil and plant-associated prokaryotes.</title>
        <authorList>
            <person name="Whitman W."/>
        </authorList>
    </citation>
    <scope>NUCLEOTIDE SEQUENCE [LARGE SCALE GENOMIC DNA]</scope>
    <source>
        <strain evidence="5 6">X5P3</strain>
    </source>
</reference>
<dbReference type="SMART" id="SM00342">
    <property type="entry name" value="HTH_ARAC"/>
    <property type="match status" value="1"/>
</dbReference>
<evidence type="ECO:0000313" key="6">
    <source>
        <dbReference type="Proteomes" id="UP000584867"/>
    </source>
</evidence>
<keyword evidence="3" id="KW-0804">Transcription</keyword>
<evidence type="ECO:0000313" key="5">
    <source>
        <dbReference type="EMBL" id="MBB5063036.1"/>
    </source>
</evidence>
<proteinExistence type="predicted"/>
<accession>A0A7W7ZN55</accession>
<dbReference type="SUPFAM" id="SSF46689">
    <property type="entry name" value="Homeodomain-like"/>
    <property type="match status" value="2"/>
</dbReference>
<evidence type="ECO:0000256" key="2">
    <source>
        <dbReference type="ARBA" id="ARBA00023125"/>
    </source>
</evidence>
<evidence type="ECO:0000259" key="4">
    <source>
        <dbReference type="PROSITE" id="PS01124"/>
    </source>
</evidence>